<proteinExistence type="predicted"/>
<reference evidence="1 2" key="1">
    <citation type="journal article" date="2014" name="PLoS Genet.">
        <title>The Genome of Spironucleus salmonicida Highlights a Fish Pathogen Adapted to Fluctuating Environments.</title>
        <authorList>
            <person name="Xu F."/>
            <person name="Jerlstrom-Hultqvist J."/>
            <person name="Einarsson E."/>
            <person name="Astvaldsson A."/>
            <person name="Svard S.G."/>
            <person name="Andersson J.O."/>
        </authorList>
    </citation>
    <scope>NUCLEOTIDE SEQUENCE</scope>
    <source>
        <strain evidence="2">ATCC 50377</strain>
    </source>
</reference>
<keyword evidence="3" id="KW-1185">Reference proteome</keyword>
<dbReference type="EMBL" id="KI546168">
    <property type="protein sequence ID" value="EST41648.1"/>
    <property type="molecule type" value="Genomic_DNA"/>
</dbReference>
<evidence type="ECO:0000313" key="2">
    <source>
        <dbReference type="EMBL" id="KAH0575541.1"/>
    </source>
</evidence>
<evidence type="ECO:0000313" key="1">
    <source>
        <dbReference type="EMBL" id="EST41648.1"/>
    </source>
</evidence>
<evidence type="ECO:0000313" key="3">
    <source>
        <dbReference type="Proteomes" id="UP000018208"/>
    </source>
</evidence>
<protein>
    <submittedName>
        <fullName evidence="1">Uncharacterized protein</fullName>
    </submittedName>
</protein>
<dbReference type="AlphaFoldDB" id="V6LBP9"/>
<dbReference type="EMBL" id="AUWU02000003">
    <property type="protein sequence ID" value="KAH0575541.1"/>
    <property type="molecule type" value="Genomic_DNA"/>
</dbReference>
<name>V6LBP9_9EUKA</name>
<gene>
    <name evidence="1" type="ORF">SS50377_18734</name>
    <name evidence="2" type="ORF">SS50377_23176</name>
</gene>
<dbReference type="SUPFAM" id="SSF54928">
    <property type="entry name" value="RNA-binding domain, RBD"/>
    <property type="match status" value="1"/>
</dbReference>
<organism evidence="1">
    <name type="scientific">Spironucleus salmonicida</name>
    <dbReference type="NCBI Taxonomy" id="348837"/>
    <lineage>
        <taxon>Eukaryota</taxon>
        <taxon>Metamonada</taxon>
        <taxon>Diplomonadida</taxon>
        <taxon>Hexamitidae</taxon>
        <taxon>Hexamitinae</taxon>
        <taxon>Spironucleus</taxon>
    </lineage>
</organism>
<dbReference type="GO" id="GO:0003676">
    <property type="term" value="F:nucleic acid binding"/>
    <property type="evidence" value="ECO:0007669"/>
    <property type="project" value="InterPro"/>
</dbReference>
<accession>V6LBP9</accession>
<dbReference type="InterPro" id="IPR035979">
    <property type="entry name" value="RBD_domain_sf"/>
</dbReference>
<sequence length="296" mass="34092">MRIFLSSNYPVSEHALTAICRGLVIQPTKYSIFSPFRVFLDFDTVEDALNAVDGLNNYFHCQKDAKFDIKALPALPTSIVILQTIQILNCQLTSLEAHYMFCHLRGFAAVYVIKNVGYILFNSSLAAEKALDSIKLYLFNTYEIACYLEQDVRRHQIKVFTSIEAAKRLLSQFSAVFISKFQSTIVYFMESDCIHQAIVILQRESIQFTTMIYHQQNRACQIYNLRISLDETEIMQKLQQVGNVDKISFPPFTFVDTAKYHINVLFKDVQSRNNCEQWFSLIGEELAQDGKQIIIV</sequence>
<dbReference type="VEuPathDB" id="GiardiaDB:SS50377_23176"/>
<dbReference type="Proteomes" id="UP000018208">
    <property type="component" value="Unassembled WGS sequence"/>
</dbReference>
<reference evidence="2" key="2">
    <citation type="submission" date="2020-12" db="EMBL/GenBank/DDBJ databases">
        <title>New Spironucleus salmonicida genome in near-complete chromosomes.</title>
        <authorList>
            <person name="Xu F."/>
            <person name="Kurt Z."/>
            <person name="Jimenez-Gonzalez A."/>
            <person name="Astvaldsson A."/>
            <person name="Andersson J.O."/>
            <person name="Svard S.G."/>
        </authorList>
    </citation>
    <scope>NUCLEOTIDE SEQUENCE</scope>
    <source>
        <strain evidence="2">ATCC 50377</strain>
    </source>
</reference>